<dbReference type="EMBL" id="CP002002">
    <property type="protein sequence ID" value="AEO06292.1"/>
    <property type="molecule type" value="Genomic_DNA"/>
</dbReference>
<evidence type="ECO:0008006" key="3">
    <source>
        <dbReference type="Google" id="ProtNLM"/>
    </source>
</evidence>
<dbReference type="HOGENOM" id="CLU_074786_0_0_9"/>
<organism evidence="1 2">
    <name type="scientific">Listeria monocytogenes serotype 1/2a (strain 10403S)</name>
    <dbReference type="NCBI Taxonomy" id="393133"/>
    <lineage>
        <taxon>Bacteria</taxon>
        <taxon>Bacillati</taxon>
        <taxon>Bacillota</taxon>
        <taxon>Bacilli</taxon>
        <taxon>Bacillales</taxon>
        <taxon>Listeriaceae</taxon>
        <taxon>Listeria</taxon>
    </lineage>
</organism>
<dbReference type="Proteomes" id="UP000001288">
    <property type="component" value="Chromosome"/>
</dbReference>
<dbReference type="RefSeq" id="WP_014600797.1">
    <property type="nucleotide sequence ID" value="NC_017544.1"/>
</dbReference>
<gene>
    <name evidence="1" type="ordered locus">LMRG_00757</name>
</gene>
<proteinExistence type="predicted"/>
<name>A0A0H3GJZ3_LISM4</name>
<accession>A0A0H3GJZ3</accession>
<dbReference type="KEGG" id="lmt:LMRG_00757"/>
<protein>
    <recommendedName>
        <fullName evidence="3">DUF2785 domain-containing protein</fullName>
    </recommendedName>
</protein>
<evidence type="ECO:0000313" key="2">
    <source>
        <dbReference type="Proteomes" id="UP000001288"/>
    </source>
</evidence>
<dbReference type="InterPro" id="IPR021247">
    <property type="entry name" value="DUF2785"/>
</dbReference>
<dbReference type="AlphaFoldDB" id="A0A0H3GJZ3"/>
<evidence type="ECO:0000313" key="1">
    <source>
        <dbReference type="EMBL" id="AEO06292.1"/>
    </source>
</evidence>
<reference evidence="2" key="1">
    <citation type="submission" date="2010-04" db="EMBL/GenBank/DDBJ databases">
        <title>The genome sequence of Listeria monocytogenes strain 10403S.</title>
        <authorList>
            <consortium name="The Broad Institute Genome Sequencing Platform"/>
            <consortium name="The Broad Institute Genome Sequencing Center for Infectious Disease."/>
            <person name="Borowsky M."/>
            <person name="Borodovsky M."/>
            <person name="Young S.K."/>
            <person name="Zeng Q."/>
            <person name="Koehrsen M."/>
            <person name="Fitzgerald M."/>
            <person name="Wiedmann M."/>
            <person name="Swaminathan B."/>
            <person name="Lauer P."/>
            <person name="Portnoy D."/>
            <person name="Cossart P."/>
            <person name="Buchrieser C."/>
            <person name="Higgins D."/>
            <person name="Abouelleil A."/>
            <person name="Alvarado L."/>
            <person name="Arachchi H.M."/>
            <person name="Berlin A."/>
            <person name="Borenstein D."/>
            <person name="Brown A."/>
            <person name="Chapman S.B."/>
            <person name="Chen Z."/>
            <person name="Dunbar C.D."/>
            <person name="Engels R."/>
            <person name="Freedman E."/>
            <person name="Gearin G."/>
            <person name="Gellesch M."/>
            <person name="Goldberg J."/>
            <person name="Griggs A."/>
            <person name="Gujja S."/>
            <person name="Heilman E."/>
            <person name="Heiman D."/>
            <person name="Howarth C."/>
            <person name="Jen D."/>
            <person name="Larson L."/>
            <person name="Lui A."/>
            <person name="MacDonald J."/>
            <person name="Mehta T."/>
            <person name="Montmayeur A."/>
            <person name="Neiman D."/>
            <person name="Park D."/>
            <person name="Pearson M."/>
            <person name="Priest M."/>
            <person name="Richards J."/>
            <person name="Roberts A."/>
            <person name="Saif S."/>
            <person name="Shea T."/>
            <person name="Shenoy N."/>
            <person name="Sisk P."/>
            <person name="Stolte C."/>
            <person name="Sykes S."/>
            <person name="Walk T."/>
            <person name="White J."/>
            <person name="Yandava C."/>
            <person name="Haas B."/>
            <person name="Nusbaum C."/>
            <person name="Birren B."/>
        </authorList>
    </citation>
    <scope>NUCLEOTIDE SEQUENCE [LARGE SCALE GENOMIC DNA]</scope>
    <source>
        <strain evidence="2">10403S</strain>
    </source>
</reference>
<dbReference type="Pfam" id="PF10978">
    <property type="entry name" value="DUF2785"/>
    <property type="match status" value="1"/>
</dbReference>
<sequence length="280" mass="32393">MHNPNLFNTLKQNEYTLPKDPNTSNEIIDTMLSYLSSTDSELRDNIAYNIFSEWLVGQDNLTTEQKMRIYNYAVNKNNLLFKINIIDSDAVFQRSFLALIIALLLENNKVHNFLTDSEIRETLNSLIELLKNEKNTHSFIEEKGWAHCIAHTADALDELIHQVAINEIDIKKIMTTIAFFYKTNTKMLTGEEDERLSNILITALFEQKISNEEVKNWLISISETIPSSLPEIPLINIKQFTQTLLIKLTVLNYDVDFSLFPIVTRYIRKNDDNSTNKKAL</sequence>